<feature type="compositionally biased region" description="Polar residues" evidence="1">
    <location>
        <begin position="808"/>
        <end position="823"/>
    </location>
</feature>
<feature type="compositionally biased region" description="Low complexity" evidence="1">
    <location>
        <begin position="492"/>
        <end position="501"/>
    </location>
</feature>
<feature type="compositionally biased region" description="Polar residues" evidence="1">
    <location>
        <begin position="42"/>
        <end position="56"/>
    </location>
</feature>
<dbReference type="AlphaFoldDB" id="A0A8H5D4B6"/>
<feature type="region of interest" description="Disordered" evidence="1">
    <location>
        <begin position="13"/>
        <end position="100"/>
    </location>
</feature>
<evidence type="ECO:0000313" key="3">
    <source>
        <dbReference type="Proteomes" id="UP000559027"/>
    </source>
</evidence>
<feature type="compositionally biased region" description="Polar residues" evidence="1">
    <location>
        <begin position="203"/>
        <end position="239"/>
    </location>
</feature>
<dbReference type="Proteomes" id="UP000559027">
    <property type="component" value="Unassembled WGS sequence"/>
</dbReference>
<feature type="compositionally biased region" description="Polar residues" evidence="1">
    <location>
        <begin position="476"/>
        <end position="491"/>
    </location>
</feature>
<name>A0A8H5D4B6_9AGAR</name>
<dbReference type="EMBL" id="JAACJO010000010">
    <property type="protein sequence ID" value="KAF5353375.1"/>
    <property type="molecule type" value="Genomic_DNA"/>
</dbReference>
<accession>A0A8H5D4B6</accession>
<feature type="compositionally biased region" description="Basic and acidic residues" evidence="1">
    <location>
        <begin position="629"/>
        <end position="659"/>
    </location>
</feature>
<feature type="compositionally biased region" description="Acidic residues" evidence="1">
    <location>
        <begin position="713"/>
        <end position="723"/>
    </location>
</feature>
<proteinExistence type="predicted"/>
<feature type="region of interest" description="Disordered" evidence="1">
    <location>
        <begin position="600"/>
        <end position="728"/>
    </location>
</feature>
<reference evidence="2 3" key="1">
    <citation type="journal article" date="2020" name="ISME J.">
        <title>Uncovering the hidden diversity of litter-decomposition mechanisms in mushroom-forming fungi.</title>
        <authorList>
            <person name="Floudas D."/>
            <person name="Bentzer J."/>
            <person name="Ahren D."/>
            <person name="Johansson T."/>
            <person name="Persson P."/>
            <person name="Tunlid A."/>
        </authorList>
    </citation>
    <scope>NUCLEOTIDE SEQUENCE [LARGE SCALE GENOMIC DNA]</scope>
    <source>
        <strain evidence="2 3">CBS 146.42</strain>
    </source>
</reference>
<comment type="caution">
    <text evidence="2">The sequence shown here is derived from an EMBL/GenBank/DDBJ whole genome shotgun (WGS) entry which is preliminary data.</text>
</comment>
<feature type="region of interest" description="Disordered" evidence="1">
    <location>
        <begin position="203"/>
        <end position="383"/>
    </location>
</feature>
<feature type="compositionally biased region" description="Basic residues" evidence="1">
    <location>
        <begin position="683"/>
        <end position="692"/>
    </location>
</feature>
<feature type="compositionally biased region" description="Polar residues" evidence="1">
    <location>
        <begin position="352"/>
        <end position="370"/>
    </location>
</feature>
<organism evidence="2 3">
    <name type="scientific">Leucocoprinus leucothites</name>
    <dbReference type="NCBI Taxonomy" id="201217"/>
    <lineage>
        <taxon>Eukaryota</taxon>
        <taxon>Fungi</taxon>
        <taxon>Dikarya</taxon>
        <taxon>Basidiomycota</taxon>
        <taxon>Agaricomycotina</taxon>
        <taxon>Agaricomycetes</taxon>
        <taxon>Agaricomycetidae</taxon>
        <taxon>Agaricales</taxon>
        <taxon>Agaricineae</taxon>
        <taxon>Agaricaceae</taxon>
        <taxon>Leucocoprinus</taxon>
    </lineage>
</organism>
<feature type="compositionally biased region" description="Polar residues" evidence="1">
    <location>
        <begin position="259"/>
        <end position="279"/>
    </location>
</feature>
<protein>
    <submittedName>
        <fullName evidence="2">Uncharacterized protein</fullName>
    </submittedName>
</protein>
<dbReference type="OrthoDB" id="2590746at2759"/>
<feature type="region of interest" description="Disordered" evidence="1">
    <location>
        <begin position="791"/>
        <end position="832"/>
    </location>
</feature>
<gene>
    <name evidence="2" type="ORF">D9756_008042</name>
</gene>
<evidence type="ECO:0000256" key="1">
    <source>
        <dbReference type="SAM" id="MobiDB-lite"/>
    </source>
</evidence>
<keyword evidence="3" id="KW-1185">Reference proteome</keyword>
<feature type="compositionally biased region" description="Polar residues" evidence="1">
    <location>
        <begin position="76"/>
        <end position="85"/>
    </location>
</feature>
<feature type="region of interest" description="Disordered" evidence="1">
    <location>
        <begin position="428"/>
        <end position="501"/>
    </location>
</feature>
<feature type="compositionally biased region" description="Low complexity" evidence="1">
    <location>
        <begin position="247"/>
        <end position="258"/>
    </location>
</feature>
<sequence length="874" mass="93515">MFSSIASFLPSALHIGPSDAQRPPQFSQDDPASEDEHDDLQGSRSKQPVNQPQTTTKSREKSANESFIIVRPPPSKSNHPLNLQVQLVPPNTKPPNGVVSQSNASFKSAATGTDHTLTRISSLRSEASYTNYASSTSSFSSVASSGSTRRTIVPLYNLQAHNVMTNVIVDAGTDAKIARFQRRGIVLIDLASLEPVEVWGDSPSYTGRTSINLNVDDPQPSTARNSTLSTRSGAPSSRAHTPEPHPTTASSAISLTSAKQSTAHPSHQNILHAQPQHQTPHIFEPPPSSDADSDSTPTLSTPRPQPPSQTKRNIFGKLFQSSSSKKHTTRPNPSPSPSPISASFAIPRLSHESSQTTPKPSLQLHSTNSGRSEKTHGRNTSLTTFISPIKSTLMSNKNKLSTVITGSSSSSSLNINAPSDQGIGLGITSTGVGGEASPNMSASSLAATSESVESGSAAHSSLTGGNPLLQVPSHLQPPTHSHQSSTGSTNASPPQTQLQQLQSRPPVLGIQPTYVSALGSSGLLGLNGVKKIRALMYVWLVRKWLKRSPQDERGLPLPNMIGRGGIFSGLGARGKDEEHHVHSEEAGAGVEVRFEWKRAKAKGSGRGRAGKEVDRTRPRKRRSIATAGEWDHSEGREEAHTQREKSRDSRERDSEDKRLSSLSVKSNQSTGSGVGPEDGGEGRRRRSLKRPKSAGISGVEGFEVGDGGNGKDDGEESDPEDSETPWVCTLKVRRIESSAHTRKSSGEKEVLKLKLGTLSPTPHHPKVVAMLKVPFPLPDIEVERLSLRRRAPAFTPGQGGVNELGEVRQTSSNSREPSQSPPGSGQEEEYKGLELSAEELKDIVCSTALWLIVREGTGGVGRVSRKGDGWKLRS</sequence>
<feature type="compositionally biased region" description="Polar residues" evidence="1">
    <location>
        <begin position="438"/>
        <end position="464"/>
    </location>
</feature>
<evidence type="ECO:0000313" key="2">
    <source>
        <dbReference type="EMBL" id="KAF5353375.1"/>
    </source>
</evidence>